<protein>
    <recommendedName>
        <fullName evidence="6">BlaR1 peptidase M56</fullName>
    </recommendedName>
</protein>
<feature type="transmembrane region" description="Helical" evidence="1">
    <location>
        <begin position="6"/>
        <end position="23"/>
    </location>
</feature>
<evidence type="ECO:0000256" key="1">
    <source>
        <dbReference type="SAM" id="Phobius"/>
    </source>
</evidence>
<dbReference type="InterPro" id="IPR052173">
    <property type="entry name" value="Beta-lactam_resp_regulator"/>
</dbReference>
<feature type="domain" description="TonB C-terminal" evidence="2">
    <location>
        <begin position="431"/>
        <end position="492"/>
    </location>
</feature>
<evidence type="ECO:0000313" key="4">
    <source>
        <dbReference type="EMBL" id="KZS41325.1"/>
    </source>
</evidence>
<accession>A0A163BEY9</accession>
<dbReference type="AlphaFoldDB" id="A0A163BEY9"/>
<evidence type="ECO:0008006" key="6">
    <source>
        <dbReference type="Google" id="ProtNLM"/>
    </source>
</evidence>
<dbReference type="InterPro" id="IPR037682">
    <property type="entry name" value="TonB_C"/>
</dbReference>
<dbReference type="PANTHER" id="PTHR34978:SF3">
    <property type="entry name" value="SLR0241 PROTEIN"/>
    <property type="match status" value="1"/>
</dbReference>
<keyword evidence="5" id="KW-1185">Reference proteome</keyword>
<dbReference type="PANTHER" id="PTHR34978">
    <property type="entry name" value="POSSIBLE SENSOR-TRANSDUCER PROTEIN BLAR"/>
    <property type="match status" value="1"/>
</dbReference>
<dbReference type="Pfam" id="PF05569">
    <property type="entry name" value="Peptidase_M56"/>
    <property type="match status" value="1"/>
</dbReference>
<dbReference type="STRING" id="1642818.AWE51_21720"/>
<keyword evidence="1" id="KW-0812">Transmembrane</keyword>
<dbReference type="RefSeq" id="WP_066312063.1">
    <property type="nucleotide sequence ID" value="NZ_LQRT01000005.1"/>
</dbReference>
<comment type="caution">
    <text evidence="4">The sequence shown here is derived from an EMBL/GenBank/DDBJ whole genome shotgun (WGS) entry which is preliminary data.</text>
</comment>
<feature type="domain" description="Peptidase M56" evidence="3">
    <location>
        <begin position="156"/>
        <end position="258"/>
    </location>
</feature>
<sequence length="493" mass="56697">MMHYILQVLAFQLLFLIIYDVFLKKETFFNYNRAYILITVLLSFILPTLKITAIQQNIPEEYIVQLPALLIGNPDTTTQSLVPETTSFFTILIEVITYLWYFGMFISLLLFSYKFQKILKLKKSGIKGKVDDLNVVFLPNTHAAFSFFTTIFLGERISEIKKTNILLHEKVHVSEYHSLDLIFFEILRIIFWFNPLVYIYQNRMAVLQEYIADSKAVSKTDKAAYYQDLLSQIFQTDKISFINTFFNHSLIKNRILMLQKSKSKKVFQLKYLLLIPVIGVMLTYTSCNQENNSPEDISVKRALDAKGELTQRAYDLIKVVENEGEYSEESRTLFRQLMTDVGNTDEKALSNEDRSVFQTLIQKISEVKKTNQKGSDGVPFIKLDKAPVHPSCTNVNEDEAKACFTQNIRQFVNQEFNTSLGKELGLSGQQRIYVRFKIDTTGKIVDVQARGPETALETEAIRVIEKLPNMTPGIKDGVDVAVLYSLPIVFDIK</sequence>
<dbReference type="SUPFAM" id="SSF74653">
    <property type="entry name" value="TolA/TonB C-terminal domain"/>
    <property type="match status" value="1"/>
</dbReference>
<feature type="transmembrane region" description="Helical" evidence="1">
    <location>
        <begin position="35"/>
        <end position="54"/>
    </location>
</feature>
<dbReference type="OrthoDB" id="1522859at2"/>
<dbReference type="Proteomes" id="UP000076715">
    <property type="component" value="Unassembled WGS sequence"/>
</dbReference>
<dbReference type="GO" id="GO:0055085">
    <property type="term" value="P:transmembrane transport"/>
    <property type="evidence" value="ECO:0007669"/>
    <property type="project" value="InterPro"/>
</dbReference>
<evidence type="ECO:0000259" key="2">
    <source>
        <dbReference type="Pfam" id="PF03544"/>
    </source>
</evidence>
<feature type="transmembrane region" description="Helical" evidence="1">
    <location>
        <begin position="133"/>
        <end position="153"/>
    </location>
</feature>
<evidence type="ECO:0000313" key="5">
    <source>
        <dbReference type="Proteomes" id="UP000076715"/>
    </source>
</evidence>
<feature type="transmembrane region" description="Helical" evidence="1">
    <location>
        <begin position="88"/>
        <end position="112"/>
    </location>
</feature>
<reference evidence="4 5" key="1">
    <citation type="submission" date="2016-01" db="EMBL/GenBank/DDBJ databases">
        <title>The draft genome sequence of Aquimarina sp. RZW4-3-2.</title>
        <authorList>
            <person name="Wang Y."/>
        </authorList>
    </citation>
    <scope>NUCLEOTIDE SEQUENCE [LARGE SCALE GENOMIC DNA]</scope>
    <source>
        <strain evidence="4 5">RZW4-3-2</strain>
    </source>
</reference>
<dbReference type="EMBL" id="LQRT01000005">
    <property type="protein sequence ID" value="KZS41325.1"/>
    <property type="molecule type" value="Genomic_DNA"/>
</dbReference>
<dbReference type="Pfam" id="PF03544">
    <property type="entry name" value="TonB_C"/>
    <property type="match status" value="1"/>
</dbReference>
<evidence type="ECO:0000259" key="3">
    <source>
        <dbReference type="Pfam" id="PF05569"/>
    </source>
</evidence>
<keyword evidence="1" id="KW-1133">Transmembrane helix</keyword>
<dbReference type="Gene3D" id="3.30.1150.10">
    <property type="match status" value="1"/>
</dbReference>
<name>A0A163BEY9_9FLAO</name>
<proteinExistence type="predicted"/>
<keyword evidence="1" id="KW-0472">Membrane</keyword>
<organism evidence="4 5">
    <name type="scientific">Aquimarina aggregata</name>
    <dbReference type="NCBI Taxonomy" id="1642818"/>
    <lineage>
        <taxon>Bacteria</taxon>
        <taxon>Pseudomonadati</taxon>
        <taxon>Bacteroidota</taxon>
        <taxon>Flavobacteriia</taxon>
        <taxon>Flavobacteriales</taxon>
        <taxon>Flavobacteriaceae</taxon>
        <taxon>Aquimarina</taxon>
    </lineage>
</organism>
<gene>
    <name evidence="4" type="ORF">AWE51_21720</name>
</gene>
<dbReference type="InterPro" id="IPR008756">
    <property type="entry name" value="Peptidase_M56"/>
</dbReference>